<evidence type="ECO:0000256" key="7">
    <source>
        <dbReference type="SAM" id="SignalP"/>
    </source>
</evidence>
<dbReference type="AlphaFoldDB" id="A0AA39HPY8"/>
<feature type="chain" id="PRO_5041332639" description="glucuronosyltransferase" evidence="7">
    <location>
        <begin position="18"/>
        <end position="552"/>
    </location>
</feature>
<keyword evidence="3 6" id="KW-0328">Glycosyltransferase</keyword>
<accession>A0AA39HPY8</accession>
<dbReference type="Pfam" id="PF00201">
    <property type="entry name" value="UDPGT"/>
    <property type="match status" value="1"/>
</dbReference>
<evidence type="ECO:0000256" key="1">
    <source>
        <dbReference type="ARBA" id="ARBA00009995"/>
    </source>
</evidence>
<evidence type="ECO:0000313" key="9">
    <source>
        <dbReference type="Proteomes" id="UP001175271"/>
    </source>
</evidence>
<dbReference type="PROSITE" id="PS00375">
    <property type="entry name" value="UDPGT"/>
    <property type="match status" value="1"/>
</dbReference>
<dbReference type="InterPro" id="IPR050271">
    <property type="entry name" value="UDP-glycosyltransferase"/>
</dbReference>
<dbReference type="InterPro" id="IPR002213">
    <property type="entry name" value="UDP_glucos_trans"/>
</dbReference>
<sequence length="552" mass="63618">MLLLLLFFVSFLSSVRTSAILFANLWNSRSHAGTVLPLAQRLVQRGHNVTIYTPVLRSFGKLEGVNTVEATMPDSYDRSLEAVIFKDVIWHSDYTPFKLRFAFEIGGAYVEHVWNLESFQNVRNHKWDLVIANEMLATPAFSIALDQNRRFGAKVAMYTTTANESEKKRQAGEIRRHMEHNLDVLSFYYLRHKKCRYSPGDFFDRVETAVDLLMEYYILEHLSAFWMAKTLSLFGIAHFEWSDIYNETQLTFSDYPDRYSWPTTVSNQMVYTGAFCTEVGRVPEDLEAFMSDSTKKGLIYVAFGSMVVDAFFEMFRHFPDYIFIFSFKLKGYPVEKAGPNVKVLSWAPQREIIAHKRTVLFFTHGGLKSLKEAICAETPLLVLPFFADQIPNAVNMRHLGFAESLIKTELSTEVMVAQIRKMVTNRAYKEKIKKIKAIFVDRVMDPQEEGVFWTERILRSSRGLTFPIRGSTMTYVEILNLDVLALASLTLPLLLWRLLEGRPLEQLALQLLWEWEYGIISSGASSCYTGEALILFWAGQILCSSSVFWWQR</sequence>
<evidence type="ECO:0000256" key="4">
    <source>
        <dbReference type="ARBA" id="ARBA00022679"/>
    </source>
</evidence>
<reference evidence="8" key="1">
    <citation type="submission" date="2023-06" db="EMBL/GenBank/DDBJ databases">
        <title>Genomic analysis of the entomopathogenic nematode Steinernema hermaphroditum.</title>
        <authorList>
            <person name="Schwarz E.M."/>
            <person name="Heppert J.K."/>
            <person name="Baniya A."/>
            <person name="Schwartz H.T."/>
            <person name="Tan C.-H."/>
            <person name="Antoshechkin I."/>
            <person name="Sternberg P.W."/>
            <person name="Goodrich-Blair H."/>
            <person name="Dillman A.R."/>
        </authorList>
    </citation>
    <scope>NUCLEOTIDE SEQUENCE</scope>
    <source>
        <strain evidence="8">PS9179</strain>
        <tissue evidence="8">Whole animal</tissue>
    </source>
</reference>
<evidence type="ECO:0000256" key="2">
    <source>
        <dbReference type="ARBA" id="ARBA00012544"/>
    </source>
</evidence>
<keyword evidence="7" id="KW-0732">Signal</keyword>
<dbReference type="EMBL" id="JAUCMV010000003">
    <property type="protein sequence ID" value="KAK0409898.1"/>
    <property type="molecule type" value="Genomic_DNA"/>
</dbReference>
<dbReference type="GO" id="GO:0015020">
    <property type="term" value="F:glucuronosyltransferase activity"/>
    <property type="evidence" value="ECO:0007669"/>
    <property type="project" value="UniProtKB-EC"/>
</dbReference>
<dbReference type="Gene3D" id="3.40.50.2000">
    <property type="entry name" value="Glycogen Phosphorylase B"/>
    <property type="match status" value="2"/>
</dbReference>
<evidence type="ECO:0000313" key="8">
    <source>
        <dbReference type="EMBL" id="KAK0409898.1"/>
    </source>
</evidence>
<protein>
    <recommendedName>
        <fullName evidence="2">glucuronosyltransferase</fullName>
        <ecNumber evidence="2">2.4.1.17</ecNumber>
    </recommendedName>
</protein>
<comment type="caution">
    <text evidence="8">The sequence shown here is derived from an EMBL/GenBank/DDBJ whole genome shotgun (WGS) entry which is preliminary data.</text>
</comment>
<evidence type="ECO:0000256" key="3">
    <source>
        <dbReference type="ARBA" id="ARBA00022676"/>
    </source>
</evidence>
<dbReference type="CDD" id="cd03784">
    <property type="entry name" value="GT1_Gtf-like"/>
    <property type="match status" value="1"/>
</dbReference>
<name>A0AA39HPY8_9BILA</name>
<dbReference type="EC" id="2.4.1.17" evidence="2"/>
<proteinExistence type="inferred from homology"/>
<organism evidence="8 9">
    <name type="scientific">Steinernema hermaphroditum</name>
    <dbReference type="NCBI Taxonomy" id="289476"/>
    <lineage>
        <taxon>Eukaryota</taxon>
        <taxon>Metazoa</taxon>
        <taxon>Ecdysozoa</taxon>
        <taxon>Nematoda</taxon>
        <taxon>Chromadorea</taxon>
        <taxon>Rhabditida</taxon>
        <taxon>Tylenchina</taxon>
        <taxon>Panagrolaimomorpha</taxon>
        <taxon>Strongyloidoidea</taxon>
        <taxon>Steinernematidae</taxon>
        <taxon>Steinernema</taxon>
    </lineage>
</organism>
<dbReference type="InterPro" id="IPR035595">
    <property type="entry name" value="UDP_glycos_trans_CS"/>
</dbReference>
<dbReference type="SUPFAM" id="SSF53756">
    <property type="entry name" value="UDP-Glycosyltransferase/glycogen phosphorylase"/>
    <property type="match status" value="1"/>
</dbReference>
<gene>
    <name evidence="8" type="ORF">QR680_004824</name>
</gene>
<evidence type="ECO:0000256" key="5">
    <source>
        <dbReference type="ARBA" id="ARBA00047475"/>
    </source>
</evidence>
<feature type="signal peptide" evidence="7">
    <location>
        <begin position="1"/>
        <end position="17"/>
    </location>
</feature>
<comment type="catalytic activity">
    <reaction evidence="5">
        <text>glucuronate acceptor + UDP-alpha-D-glucuronate = acceptor beta-D-glucuronoside + UDP + H(+)</text>
        <dbReference type="Rhea" id="RHEA:21032"/>
        <dbReference type="ChEBI" id="CHEBI:15378"/>
        <dbReference type="ChEBI" id="CHEBI:58052"/>
        <dbReference type="ChEBI" id="CHEBI:58223"/>
        <dbReference type="ChEBI" id="CHEBI:132367"/>
        <dbReference type="ChEBI" id="CHEBI:132368"/>
        <dbReference type="EC" id="2.4.1.17"/>
    </reaction>
</comment>
<comment type="similarity">
    <text evidence="1 6">Belongs to the UDP-glycosyltransferase family.</text>
</comment>
<evidence type="ECO:0000256" key="6">
    <source>
        <dbReference type="RuleBase" id="RU003718"/>
    </source>
</evidence>
<dbReference type="PANTHER" id="PTHR48043">
    <property type="entry name" value="EG:EG0003.4 PROTEIN-RELATED"/>
    <property type="match status" value="1"/>
</dbReference>
<keyword evidence="9" id="KW-1185">Reference proteome</keyword>
<keyword evidence="4 6" id="KW-0808">Transferase</keyword>
<dbReference type="PANTHER" id="PTHR48043:SF119">
    <property type="entry name" value="UDP-GLUCURONOSYLTRANSFERASE"/>
    <property type="match status" value="1"/>
</dbReference>
<dbReference type="Proteomes" id="UP001175271">
    <property type="component" value="Unassembled WGS sequence"/>
</dbReference>